<evidence type="ECO:0000313" key="5">
    <source>
        <dbReference type="Proteomes" id="UP001221686"/>
    </source>
</evidence>
<reference evidence="4 5" key="1">
    <citation type="submission" date="2022-11" db="EMBL/GenBank/DDBJ databases">
        <title>Minimal conservation of predation-associated metabolite biosynthetic gene clusters underscores biosynthetic potential of Myxococcota including descriptions for ten novel species: Archangium lansinium sp. nov., Myxococcus landrumus sp. nov., Nannocystis bai.</title>
        <authorList>
            <person name="Ahearne A."/>
            <person name="Stevens C."/>
            <person name="Dowd S."/>
        </authorList>
    </citation>
    <scope>NUCLEOTIDE SEQUENCE [LARGE SCALE GENOMIC DNA]</scope>
    <source>
        <strain evidence="4 5">BB15-2</strain>
    </source>
</reference>
<evidence type="ECO:0000256" key="1">
    <source>
        <dbReference type="ARBA" id="ARBA00001947"/>
    </source>
</evidence>
<dbReference type="PANTHER" id="PTHR42813">
    <property type="entry name" value="ZINC-TYPE ALCOHOL DEHYDROGENASE-LIKE"/>
    <property type="match status" value="1"/>
</dbReference>
<dbReference type="EMBL" id="JAQNDL010000003">
    <property type="protein sequence ID" value="MDC0721181.1"/>
    <property type="molecule type" value="Genomic_DNA"/>
</dbReference>
<dbReference type="PANTHER" id="PTHR42813:SF2">
    <property type="entry name" value="DEHYDROGENASE, ZINC-CONTAINING, PUTATIVE (AFU_ORTHOLOGUE AFUA_2G02810)-RELATED"/>
    <property type="match status" value="1"/>
</dbReference>
<keyword evidence="5" id="KW-1185">Reference proteome</keyword>
<evidence type="ECO:0000313" key="4">
    <source>
        <dbReference type="EMBL" id="MDC0721181.1"/>
    </source>
</evidence>
<dbReference type="Gene3D" id="3.90.180.10">
    <property type="entry name" value="Medium-chain alcohol dehydrogenases, catalytic domain"/>
    <property type="match status" value="1"/>
</dbReference>
<dbReference type="Proteomes" id="UP001221686">
    <property type="component" value="Unassembled WGS sequence"/>
</dbReference>
<dbReference type="SUPFAM" id="SSF50129">
    <property type="entry name" value="GroES-like"/>
    <property type="match status" value="1"/>
</dbReference>
<proteinExistence type="predicted"/>
<sequence length="112" mass="11890">MRATNMYGAGDVRVENVPDPTILEPTDAIVRVVRACICGSDRWPYHDMAPSETGQSMGHGPAPVRAYIGELLPEVLEGKIDPGRVFDRSIGLDGYGPARGDQGAGDALIVSP</sequence>
<evidence type="ECO:0000256" key="3">
    <source>
        <dbReference type="ARBA" id="ARBA00022833"/>
    </source>
</evidence>
<name>A0ABT5E5P7_9BACT</name>
<accession>A0ABT5E5P7</accession>
<comment type="caution">
    <text evidence="4">The sequence shown here is derived from an EMBL/GenBank/DDBJ whole genome shotgun (WGS) entry which is preliminary data.</text>
</comment>
<protein>
    <submittedName>
        <fullName evidence="4">Uncharacterized protein</fullName>
    </submittedName>
</protein>
<gene>
    <name evidence="4" type="ORF">POL25_30020</name>
</gene>
<evidence type="ECO:0000256" key="2">
    <source>
        <dbReference type="ARBA" id="ARBA00022723"/>
    </source>
</evidence>
<organism evidence="4 5">
    <name type="scientific">Nannocystis bainbridge</name>
    <dbReference type="NCBI Taxonomy" id="2995303"/>
    <lineage>
        <taxon>Bacteria</taxon>
        <taxon>Pseudomonadati</taxon>
        <taxon>Myxococcota</taxon>
        <taxon>Polyangia</taxon>
        <taxon>Nannocystales</taxon>
        <taxon>Nannocystaceae</taxon>
        <taxon>Nannocystis</taxon>
    </lineage>
</organism>
<dbReference type="InterPro" id="IPR011032">
    <property type="entry name" value="GroES-like_sf"/>
</dbReference>
<comment type="cofactor">
    <cofactor evidence="1">
        <name>Zn(2+)</name>
        <dbReference type="ChEBI" id="CHEBI:29105"/>
    </cofactor>
</comment>
<keyword evidence="3" id="KW-0862">Zinc</keyword>
<keyword evidence="2" id="KW-0479">Metal-binding</keyword>